<gene>
    <name evidence="2" type="ORF">FCALED_LOCUS16542</name>
</gene>
<dbReference type="GO" id="GO:0004252">
    <property type="term" value="F:serine-type endopeptidase activity"/>
    <property type="evidence" value="ECO:0007669"/>
    <property type="project" value="InterPro"/>
</dbReference>
<comment type="caution">
    <text evidence="2">The sequence shown here is derived from an EMBL/GenBank/DDBJ whole genome shotgun (WGS) entry which is preliminary data.</text>
</comment>
<proteinExistence type="predicted"/>
<dbReference type="InterPro" id="IPR008269">
    <property type="entry name" value="Lon_proteolytic"/>
</dbReference>
<dbReference type="Proteomes" id="UP000789570">
    <property type="component" value="Unassembled WGS sequence"/>
</dbReference>
<dbReference type="EMBL" id="CAJVPQ010019888">
    <property type="protein sequence ID" value="CAG8754939.1"/>
    <property type="molecule type" value="Genomic_DNA"/>
</dbReference>
<dbReference type="Pfam" id="PF05362">
    <property type="entry name" value="Lon_C"/>
    <property type="match status" value="1"/>
</dbReference>
<organism evidence="2 3">
    <name type="scientific">Funneliformis caledonium</name>
    <dbReference type="NCBI Taxonomy" id="1117310"/>
    <lineage>
        <taxon>Eukaryota</taxon>
        <taxon>Fungi</taxon>
        <taxon>Fungi incertae sedis</taxon>
        <taxon>Mucoromycota</taxon>
        <taxon>Glomeromycotina</taxon>
        <taxon>Glomeromycetes</taxon>
        <taxon>Glomerales</taxon>
        <taxon>Glomeraceae</taxon>
        <taxon>Funneliformis</taxon>
    </lineage>
</organism>
<reference evidence="2" key="1">
    <citation type="submission" date="2021-06" db="EMBL/GenBank/DDBJ databases">
        <authorList>
            <person name="Kallberg Y."/>
            <person name="Tangrot J."/>
            <person name="Rosling A."/>
        </authorList>
    </citation>
    <scope>NUCLEOTIDE SEQUENCE</scope>
    <source>
        <strain evidence="2">UK204</strain>
    </source>
</reference>
<dbReference type="OrthoDB" id="2411602at2759"/>
<dbReference type="Gene3D" id="3.30.230.10">
    <property type="match status" value="1"/>
</dbReference>
<sequence length="60" mass="6144">GKIVAIGGLVGKISAAVAKGCDTIIIAKSNSADYHHTVPLSVRTKAPVIAKFFGIAPLEK</sequence>
<evidence type="ECO:0000313" key="3">
    <source>
        <dbReference type="Proteomes" id="UP000789570"/>
    </source>
</evidence>
<dbReference type="InterPro" id="IPR014721">
    <property type="entry name" value="Ribsml_uS5_D2-typ_fold_subgr"/>
</dbReference>
<accession>A0A9N9IWV5</accession>
<evidence type="ECO:0000259" key="1">
    <source>
        <dbReference type="Pfam" id="PF05362"/>
    </source>
</evidence>
<evidence type="ECO:0000313" key="2">
    <source>
        <dbReference type="EMBL" id="CAG8754939.1"/>
    </source>
</evidence>
<dbReference type="GO" id="GO:0004176">
    <property type="term" value="F:ATP-dependent peptidase activity"/>
    <property type="evidence" value="ECO:0007669"/>
    <property type="project" value="InterPro"/>
</dbReference>
<protein>
    <submittedName>
        <fullName evidence="2">11300_t:CDS:1</fullName>
    </submittedName>
</protein>
<name>A0A9N9IWV5_9GLOM</name>
<feature type="non-terminal residue" evidence="2">
    <location>
        <position position="1"/>
    </location>
</feature>
<dbReference type="AlphaFoldDB" id="A0A9N9IWV5"/>
<dbReference type="GO" id="GO:0006508">
    <property type="term" value="P:proteolysis"/>
    <property type="evidence" value="ECO:0007669"/>
    <property type="project" value="InterPro"/>
</dbReference>
<keyword evidence="3" id="KW-1185">Reference proteome</keyword>
<feature type="domain" description="Lon proteolytic" evidence="1">
    <location>
        <begin position="1"/>
        <end position="47"/>
    </location>
</feature>